<dbReference type="EMBL" id="CP002536">
    <property type="protein sequence ID" value="ADY25710.1"/>
    <property type="molecule type" value="Genomic_DNA"/>
</dbReference>
<dbReference type="KEGG" id="dpt:Deipr_0548"/>
<dbReference type="Pfam" id="PF00902">
    <property type="entry name" value="TatC"/>
    <property type="match status" value="1"/>
</dbReference>
<evidence type="ECO:0000256" key="1">
    <source>
        <dbReference type="ARBA" id="ARBA00004141"/>
    </source>
</evidence>
<dbReference type="GO" id="GO:0033281">
    <property type="term" value="C:TAT protein transport complex"/>
    <property type="evidence" value="ECO:0007669"/>
    <property type="project" value="UniProtKB-UniRule"/>
</dbReference>
<dbReference type="eggNOG" id="COG0805">
    <property type="taxonomic scope" value="Bacteria"/>
</dbReference>
<accession>F0RKM0</accession>
<evidence type="ECO:0000256" key="3">
    <source>
        <dbReference type="ARBA" id="ARBA00022989"/>
    </source>
</evidence>
<dbReference type="NCBIfam" id="TIGR00945">
    <property type="entry name" value="tatC"/>
    <property type="match status" value="1"/>
</dbReference>
<evidence type="ECO:0000313" key="7">
    <source>
        <dbReference type="Proteomes" id="UP000007718"/>
    </source>
</evidence>
<dbReference type="InterPro" id="IPR002033">
    <property type="entry name" value="TatC"/>
</dbReference>
<keyword evidence="5" id="KW-0813">Transport</keyword>
<dbReference type="AlphaFoldDB" id="F0RKM0"/>
<dbReference type="GO" id="GO:0009977">
    <property type="term" value="F:proton motive force dependent protein transmembrane transporter activity"/>
    <property type="evidence" value="ECO:0007669"/>
    <property type="project" value="TreeGrafter"/>
</dbReference>
<comment type="subunit">
    <text evidence="5">Forms a complex with TatA.</text>
</comment>
<keyword evidence="4 5" id="KW-0472">Membrane</keyword>
<keyword evidence="5" id="KW-0811">Translocation</keyword>
<reference evidence="7" key="1">
    <citation type="submission" date="2011-02" db="EMBL/GenBank/DDBJ databases">
        <title>The complete sequence of chromosome of Deinococcus proteolyticus DSM 20540.</title>
        <authorList>
            <consortium name="US DOE Joint Genome Institute (JGI-PGF)"/>
            <person name="Lucas S."/>
            <person name="Copeland A."/>
            <person name="Lapidus A."/>
            <person name="Bruce D."/>
            <person name="Goodwin L."/>
            <person name="Pitluck S."/>
            <person name="Kyrpides N."/>
            <person name="Mavromatis K."/>
            <person name="Pagani I."/>
            <person name="Ivanova N."/>
            <person name="Ovchinnikova G."/>
            <person name="Zeytun A."/>
            <person name="Detter J.C."/>
            <person name="Han C."/>
            <person name="Land M."/>
            <person name="Hauser L."/>
            <person name="Markowitz V."/>
            <person name="Cheng J.-F."/>
            <person name="Hugenholtz P."/>
            <person name="Woyke T."/>
            <person name="Wu D."/>
            <person name="Pukall R."/>
            <person name="Steenblock K."/>
            <person name="Brambilla E."/>
            <person name="Klenk H.-P."/>
            <person name="Eisen J.A."/>
        </authorList>
    </citation>
    <scope>NUCLEOTIDE SEQUENCE [LARGE SCALE GENOMIC DNA]</scope>
    <source>
        <strain evidence="7">ATCC 35074 / DSM 20540 / JCM 6276 / NBRC 101906 / NCIMB 13154 / VKM Ac-1939 / CCM 2703 / MRP</strain>
    </source>
</reference>
<name>F0RKM0_DEIPM</name>
<evidence type="ECO:0000256" key="2">
    <source>
        <dbReference type="ARBA" id="ARBA00022692"/>
    </source>
</evidence>
<dbReference type="PRINTS" id="PR01840">
    <property type="entry name" value="TATCFAMILY"/>
</dbReference>
<evidence type="ECO:0000256" key="5">
    <source>
        <dbReference type="HAMAP-Rule" id="MF_00902"/>
    </source>
</evidence>
<dbReference type="HAMAP" id="MF_00902">
    <property type="entry name" value="TatC"/>
    <property type="match status" value="1"/>
</dbReference>
<feature type="transmembrane region" description="Helical" evidence="5">
    <location>
        <begin position="127"/>
        <end position="154"/>
    </location>
</feature>
<dbReference type="STRING" id="693977.Deipr_0548"/>
<keyword evidence="3 5" id="KW-1133">Transmembrane helix</keyword>
<feature type="transmembrane region" description="Helical" evidence="5">
    <location>
        <begin position="94"/>
        <end position="115"/>
    </location>
</feature>
<comment type="subcellular location">
    <subcellularLocation>
        <location evidence="5">Cell membrane</location>
        <topology evidence="5">Multi-pass membrane protein</topology>
    </subcellularLocation>
    <subcellularLocation>
        <location evidence="1">Membrane</location>
        <topology evidence="1">Multi-pass membrane protein</topology>
    </subcellularLocation>
</comment>
<keyword evidence="2 5" id="KW-0812">Transmembrane</keyword>
<protein>
    <recommendedName>
        <fullName evidence="5">Sec-independent protein translocase protein TatC</fullName>
    </recommendedName>
</protein>
<proteinExistence type="inferred from homology"/>
<dbReference type="PANTHER" id="PTHR30371:SF0">
    <property type="entry name" value="SEC-INDEPENDENT PROTEIN TRANSLOCASE PROTEIN TATC, CHLOROPLASTIC-RELATED"/>
    <property type="match status" value="1"/>
</dbReference>
<keyword evidence="7" id="KW-1185">Reference proteome</keyword>
<dbReference type="HOGENOM" id="CLU_031942_3_0_0"/>
<comment type="function">
    <text evidence="5">Part of the twin-arginine translocation (Tat) system that transports large folded proteins containing a characteristic twin-arginine motif in their signal peptide across membranes.</text>
</comment>
<feature type="transmembrane region" description="Helical" evidence="5">
    <location>
        <begin position="37"/>
        <end position="55"/>
    </location>
</feature>
<reference evidence="6 7" key="2">
    <citation type="journal article" date="2012" name="Stand. Genomic Sci.">
        <title>Complete genome sequence of the orange-red pigmented, radioresistant Deinococcus proteolyticus type strain (MRP(T)).</title>
        <authorList>
            <person name="Copeland A."/>
            <person name="Zeytun A."/>
            <person name="Yassawong M."/>
            <person name="Nolan M."/>
            <person name="Lucas S."/>
            <person name="Hammon N."/>
            <person name="Deshpande S."/>
            <person name="Cheng J.F."/>
            <person name="Han C."/>
            <person name="Tapia R."/>
            <person name="Goodwin L.A."/>
            <person name="Pitluck S."/>
            <person name="Mavromatis K."/>
            <person name="Liolios K."/>
            <person name="Pagani I."/>
            <person name="Ivanova N."/>
            <person name="Mikhailova N."/>
            <person name="Pati A."/>
            <person name="Chen A."/>
            <person name="Palaniappan K."/>
            <person name="Land M."/>
            <person name="Hauser L."/>
            <person name="Jeffries C.D."/>
            <person name="Brambilla E.M."/>
            <person name="Rohde M."/>
            <person name="Sikorski J."/>
            <person name="Pukall R."/>
            <person name="Goker M."/>
            <person name="Detter J.C."/>
            <person name="Woyke T."/>
            <person name="Bristow J."/>
            <person name="Eisen J.A."/>
            <person name="Markowitz V."/>
            <person name="Hugenholtz P."/>
            <person name="Kyrpides N.C."/>
            <person name="Klenk H.P."/>
            <person name="Lapidus A."/>
        </authorList>
    </citation>
    <scope>NUCLEOTIDE SEQUENCE [LARGE SCALE GENOMIC DNA]</scope>
    <source>
        <strain evidence="7">ATCC 35074 / DSM 20540 / JCM 6276 / NBRC 101906 / NCIMB 13154 / VKM Ac-1939 / CCM 2703 / MRP</strain>
    </source>
</reference>
<dbReference type="Proteomes" id="UP000007718">
    <property type="component" value="Chromosome"/>
</dbReference>
<keyword evidence="5" id="KW-0653">Protein transport</keyword>
<sequence length="270" mass="29292">MPPEPPASGPVTPPVSPQEELQSATLLEHLGELRTRLIWSAAFLAIGMGLAFWVHQPLLGLLQAPLNASEQFQAGEVKLISTSLTGQFMAALNLSFWAGMAIALPLILTQVWAFIAPGLYAHERRWGVPFIVGAGVAFAAGVTFGYFFVLPAMVRFFLDFLAGQVQAMPDVAQYIGMVVTFLVAFGLAFELPILAVLLTRIGLINHHLLRSGWRIALVGILILAALITPTPDPGTMLLVAGPLYVLYELSILLSRVFQVRVPDDDEPVRI</sequence>
<dbReference type="GO" id="GO:0065002">
    <property type="term" value="P:intracellular protein transmembrane transport"/>
    <property type="evidence" value="ECO:0007669"/>
    <property type="project" value="TreeGrafter"/>
</dbReference>
<feature type="transmembrane region" description="Helical" evidence="5">
    <location>
        <begin position="234"/>
        <end position="253"/>
    </location>
</feature>
<evidence type="ECO:0000313" key="6">
    <source>
        <dbReference type="EMBL" id="ADY25710.1"/>
    </source>
</evidence>
<gene>
    <name evidence="5" type="primary">tatC</name>
    <name evidence="6" type="ordered locus">Deipr_0548</name>
</gene>
<feature type="transmembrane region" description="Helical" evidence="5">
    <location>
        <begin position="211"/>
        <end position="228"/>
    </location>
</feature>
<organism evidence="6 7">
    <name type="scientific">Deinococcus proteolyticus (strain ATCC 35074 / DSM 20540 / JCM 6276 / NBRC 101906 / NCIMB 13154 / VKM Ac-1939 / CCM 2703 / MRP)</name>
    <dbReference type="NCBI Taxonomy" id="693977"/>
    <lineage>
        <taxon>Bacteria</taxon>
        <taxon>Thermotogati</taxon>
        <taxon>Deinococcota</taxon>
        <taxon>Deinococci</taxon>
        <taxon>Deinococcales</taxon>
        <taxon>Deinococcaceae</taxon>
        <taxon>Deinococcus</taxon>
    </lineage>
</organism>
<dbReference type="PANTHER" id="PTHR30371">
    <property type="entry name" value="SEC-INDEPENDENT PROTEIN TRANSLOCASE PROTEIN TATC"/>
    <property type="match status" value="1"/>
</dbReference>
<evidence type="ECO:0000256" key="4">
    <source>
        <dbReference type="ARBA" id="ARBA00023136"/>
    </source>
</evidence>
<dbReference type="GO" id="GO:0043953">
    <property type="term" value="P:protein transport by the Tat complex"/>
    <property type="evidence" value="ECO:0007669"/>
    <property type="project" value="UniProtKB-UniRule"/>
</dbReference>
<comment type="similarity">
    <text evidence="5">Belongs to the TatC family.</text>
</comment>
<keyword evidence="5" id="KW-1003">Cell membrane</keyword>
<feature type="transmembrane region" description="Helical" evidence="5">
    <location>
        <begin position="174"/>
        <end position="199"/>
    </location>
</feature>